<dbReference type="SUPFAM" id="SSF48008">
    <property type="entry name" value="GntR ligand-binding domain-like"/>
    <property type="match status" value="1"/>
</dbReference>
<dbReference type="InterPro" id="IPR011711">
    <property type="entry name" value="GntR_C"/>
</dbReference>
<evidence type="ECO:0000313" key="6">
    <source>
        <dbReference type="Proteomes" id="UP000469670"/>
    </source>
</evidence>
<name>A0A7K3S217_9ACTN</name>
<dbReference type="EMBL" id="JAAGMP010001089">
    <property type="protein sequence ID" value="NEC21409.1"/>
    <property type="molecule type" value="Genomic_DNA"/>
</dbReference>
<evidence type="ECO:0000256" key="3">
    <source>
        <dbReference type="ARBA" id="ARBA00023163"/>
    </source>
</evidence>
<evidence type="ECO:0000256" key="1">
    <source>
        <dbReference type="ARBA" id="ARBA00023015"/>
    </source>
</evidence>
<dbReference type="Proteomes" id="UP000469670">
    <property type="component" value="Unassembled WGS sequence"/>
</dbReference>
<dbReference type="SUPFAM" id="SSF46785">
    <property type="entry name" value="Winged helix' DNA-binding domain"/>
    <property type="match status" value="1"/>
</dbReference>
<dbReference type="Pfam" id="PF07729">
    <property type="entry name" value="FCD"/>
    <property type="match status" value="1"/>
</dbReference>
<dbReference type="Gene3D" id="1.10.10.10">
    <property type="entry name" value="Winged helix-like DNA-binding domain superfamily/Winged helix DNA-binding domain"/>
    <property type="match status" value="1"/>
</dbReference>
<comment type="caution">
    <text evidence="5">The sequence shown here is derived from an EMBL/GenBank/DDBJ whole genome shotgun (WGS) entry which is preliminary data.</text>
</comment>
<dbReference type="Pfam" id="PF00392">
    <property type="entry name" value="GntR"/>
    <property type="match status" value="1"/>
</dbReference>
<dbReference type="GO" id="GO:0003677">
    <property type="term" value="F:DNA binding"/>
    <property type="evidence" value="ECO:0007669"/>
    <property type="project" value="UniProtKB-KW"/>
</dbReference>
<dbReference type="PANTHER" id="PTHR43537">
    <property type="entry name" value="TRANSCRIPTIONAL REGULATOR, GNTR FAMILY"/>
    <property type="match status" value="1"/>
</dbReference>
<dbReference type="InterPro" id="IPR008920">
    <property type="entry name" value="TF_FadR/GntR_C"/>
</dbReference>
<dbReference type="SMART" id="SM00345">
    <property type="entry name" value="HTH_GNTR"/>
    <property type="match status" value="1"/>
</dbReference>
<dbReference type="CDD" id="cd07377">
    <property type="entry name" value="WHTH_GntR"/>
    <property type="match status" value="1"/>
</dbReference>
<dbReference type="PRINTS" id="PR00035">
    <property type="entry name" value="HTHGNTR"/>
</dbReference>
<accession>A0A7K3S217</accession>
<sequence>MNQSERAYARLRGEIIGGELAPGAHLHEVQVAERLSVSRTPLRQALQRLDREGLVKVVPGRGAFVSELSLSDVRHLFQLREALETHAARLCARSARCREFHSLEEEFGHQHTVLADGARARELDDYYELTERLDRQIDEVVANPYLTAAMEPIRDQLRRLRRIARRSPERVLLSATEHATVCRAIAGGDEDAAAAATALHIGNSLRHILEAGA</sequence>
<dbReference type="InterPro" id="IPR036390">
    <property type="entry name" value="WH_DNA-bd_sf"/>
</dbReference>
<dbReference type="RefSeq" id="WP_164205544.1">
    <property type="nucleotide sequence ID" value="NZ_JAAGMP010001089.1"/>
</dbReference>
<keyword evidence="3" id="KW-0804">Transcription</keyword>
<evidence type="ECO:0000256" key="2">
    <source>
        <dbReference type="ARBA" id="ARBA00023125"/>
    </source>
</evidence>
<dbReference type="SMART" id="SM00895">
    <property type="entry name" value="FCD"/>
    <property type="match status" value="1"/>
</dbReference>
<evidence type="ECO:0000313" key="5">
    <source>
        <dbReference type="EMBL" id="NEC21409.1"/>
    </source>
</evidence>
<keyword evidence="1" id="KW-0805">Transcription regulation</keyword>
<reference evidence="5 6" key="1">
    <citation type="submission" date="2020-01" db="EMBL/GenBank/DDBJ databases">
        <title>Insect and environment-associated Actinomycetes.</title>
        <authorList>
            <person name="Currrie C."/>
            <person name="Chevrette M."/>
            <person name="Carlson C."/>
            <person name="Stubbendieck R."/>
            <person name="Wendt-Pienkowski E."/>
        </authorList>
    </citation>
    <scope>NUCLEOTIDE SEQUENCE [LARGE SCALE GENOMIC DNA]</scope>
    <source>
        <strain evidence="5 6">SID7590</strain>
    </source>
</reference>
<dbReference type="PROSITE" id="PS50949">
    <property type="entry name" value="HTH_GNTR"/>
    <property type="match status" value="1"/>
</dbReference>
<dbReference type="InterPro" id="IPR000524">
    <property type="entry name" value="Tscrpt_reg_HTH_GntR"/>
</dbReference>
<keyword evidence="2" id="KW-0238">DNA-binding</keyword>
<evidence type="ECO:0000259" key="4">
    <source>
        <dbReference type="PROSITE" id="PS50949"/>
    </source>
</evidence>
<gene>
    <name evidence="5" type="ORF">G3I50_24645</name>
</gene>
<dbReference type="InterPro" id="IPR036388">
    <property type="entry name" value="WH-like_DNA-bd_sf"/>
</dbReference>
<dbReference type="AlphaFoldDB" id="A0A7K3S217"/>
<feature type="domain" description="HTH gntR-type" evidence="4">
    <location>
        <begin position="1"/>
        <end position="68"/>
    </location>
</feature>
<dbReference type="GO" id="GO:0003700">
    <property type="term" value="F:DNA-binding transcription factor activity"/>
    <property type="evidence" value="ECO:0007669"/>
    <property type="project" value="InterPro"/>
</dbReference>
<protein>
    <submittedName>
        <fullName evidence="5">GntR family transcriptional regulator</fullName>
    </submittedName>
</protein>
<dbReference type="Gene3D" id="1.20.120.530">
    <property type="entry name" value="GntR ligand-binding domain-like"/>
    <property type="match status" value="1"/>
</dbReference>
<proteinExistence type="predicted"/>
<dbReference type="PANTHER" id="PTHR43537:SF5">
    <property type="entry name" value="UXU OPERON TRANSCRIPTIONAL REGULATOR"/>
    <property type="match status" value="1"/>
</dbReference>
<organism evidence="5 6">
    <name type="scientific">Streptomyces parvus</name>
    <dbReference type="NCBI Taxonomy" id="66428"/>
    <lineage>
        <taxon>Bacteria</taxon>
        <taxon>Bacillati</taxon>
        <taxon>Actinomycetota</taxon>
        <taxon>Actinomycetes</taxon>
        <taxon>Kitasatosporales</taxon>
        <taxon>Streptomycetaceae</taxon>
        <taxon>Streptomyces</taxon>
    </lineage>
</organism>